<evidence type="ECO:0000256" key="9">
    <source>
        <dbReference type="SAM" id="Phobius"/>
    </source>
</evidence>
<name>A0A1U9QTG5_STRNV</name>
<feature type="transmembrane region" description="Helical" evidence="9">
    <location>
        <begin position="287"/>
        <end position="312"/>
    </location>
</feature>
<dbReference type="EMBL" id="CP018047">
    <property type="protein sequence ID" value="AQU67467.1"/>
    <property type="molecule type" value="Genomic_DNA"/>
</dbReference>
<dbReference type="InterPro" id="IPR000522">
    <property type="entry name" value="ABC_transptr_permease_BtuC"/>
</dbReference>
<feature type="compositionally biased region" description="Polar residues" evidence="8">
    <location>
        <begin position="1"/>
        <end position="16"/>
    </location>
</feature>
<proteinExistence type="inferred from homology"/>
<dbReference type="SUPFAM" id="SSF81345">
    <property type="entry name" value="ABC transporter involved in vitamin B12 uptake, BtuC"/>
    <property type="match status" value="1"/>
</dbReference>
<dbReference type="KEGG" id="snw:BBN63_15655"/>
<dbReference type="Pfam" id="PF01032">
    <property type="entry name" value="FecCD"/>
    <property type="match status" value="1"/>
</dbReference>
<dbReference type="CDD" id="cd06550">
    <property type="entry name" value="TM_ABC_iron-siderophores_like"/>
    <property type="match status" value="1"/>
</dbReference>
<feature type="region of interest" description="Disordered" evidence="8">
    <location>
        <begin position="1"/>
        <end position="28"/>
    </location>
</feature>
<evidence type="ECO:0000256" key="8">
    <source>
        <dbReference type="SAM" id="MobiDB-lite"/>
    </source>
</evidence>
<dbReference type="FunFam" id="1.10.3470.10:FF:000001">
    <property type="entry name" value="Vitamin B12 ABC transporter permease BtuC"/>
    <property type="match status" value="1"/>
</dbReference>
<dbReference type="PANTHER" id="PTHR30472:SF67">
    <property type="entry name" value="PERMEASE OF ABC TRANSPORTER-RELATED"/>
    <property type="match status" value="1"/>
</dbReference>
<keyword evidence="6 9" id="KW-1133">Transmembrane helix</keyword>
<feature type="transmembrane region" description="Helical" evidence="9">
    <location>
        <begin position="79"/>
        <end position="101"/>
    </location>
</feature>
<evidence type="ECO:0000256" key="7">
    <source>
        <dbReference type="ARBA" id="ARBA00023136"/>
    </source>
</evidence>
<dbReference type="GO" id="GO:0033214">
    <property type="term" value="P:siderophore-iron import into cell"/>
    <property type="evidence" value="ECO:0007669"/>
    <property type="project" value="TreeGrafter"/>
</dbReference>
<reference evidence="10 11" key="1">
    <citation type="submission" date="2016-11" db="EMBL/GenBank/DDBJ databases">
        <title>Complete genome sequence of Streptomyces niveus SCSIO 3406.</title>
        <authorList>
            <person name="Zhu Q."/>
            <person name="Cheng W."/>
            <person name="Song Y."/>
            <person name="Li Q."/>
            <person name="Ju J."/>
        </authorList>
    </citation>
    <scope>NUCLEOTIDE SEQUENCE [LARGE SCALE GENOMIC DNA]</scope>
    <source>
        <strain evidence="10 11">SCSIO 3406</strain>
    </source>
</reference>
<feature type="transmembrane region" description="Helical" evidence="9">
    <location>
        <begin position="196"/>
        <end position="217"/>
    </location>
</feature>
<feature type="transmembrane region" description="Helical" evidence="9">
    <location>
        <begin position="324"/>
        <end position="343"/>
    </location>
</feature>
<keyword evidence="7 9" id="KW-0472">Membrane</keyword>
<feature type="transmembrane region" description="Helical" evidence="9">
    <location>
        <begin position="44"/>
        <end position="67"/>
    </location>
</feature>
<feature type="transmembrane region" description="Helical" evidence="9">
    <location>
        <begin position="165"/>
        <end position="184"/>
    </location>
</feature>
<sequence length="384" mass="38838">MIPRHTTPTPLPTNESTPTEAAAPEPPPVTVTVPVAGRLHRPGAVAAMCAALGVLLSGSVLLAVSLGPAPVPPADTARFLWAALAGGRVGAADITTYQIIWEIRTPRVLLAALVGAGLSAVGVAVQAMVRNALADPFVLGVSSGASVGAVGVTVTGGLAGLGLHAVSAGAFAGALFASFLVYAASSRGGALSPLRLVLTGVCVSFGLQAVMSVIIYLAPSGEATSTVLYWTMGSFGAASWAALPVVTATVLLGIAVLHRQSRSLDVLALGDETAVSLGISPDRHRRYLLVLASLLTGVMVAVSGAISFVGLVMPHLVRLVAGAGHARVLALAPLAGAVFMVWADLIARTLAAPRELPLGVITALVGVPVFITLMRRKSYLFGGR</sequence>
<evidence type="ECO:0000256" key="4">
    <source>
        <dbReference type="ARBA" id="ARBA00022475"/>
    </source>
</evidence>
<feature type="transmembrane region" description="Helical" evidence="9">
    <location>
        <begin position="237"/>
        <end position="257"/>
    </location>
</feature>
<feature type="transmembrane region" description="Helical" evidence="9">
    <location>
        <begin position="355"/>
        <end position="374"/>
    </location>
</feature>
<dbReference type="Proteomes" id="UP000189677">
    <property type="component" value="Chromosome"/>
</dbReference>
<evidence type="ECO:0000256" key="1">
    <source>
        <dbReference type="ARBA" id="ARBA00004651"/>
    </source>
</evidence>
<comment type="subcellular location">
    <subcellularLocation>
        <location evidence="1">Cell membrane</location>
        <topology evidence="1">Multi-pass membrane protein</topology>
    </subcellularLocation>
</comment>
<protein>
    <submittedName>
        <fullName evidence="10">Sugar ABC transporter substrate-binding protein</fullName>
    </submittedName>
</protein>
<evidence type="ECO:0000256" key="2">
    <source>
        <dbReference type="ARBA" id="ARBA00007935"/>
    </source>
</evidence>
<accession>A0A1U9QTG5</accession>
<evidence type="ECO:0000256" key="3">
    <source>
        <dbReference type="ARBA" id="ARBA00022448"/>
    </source>
</evidence>
<evidence type="ECO:0000256" key="6">
    <source>
        <dbReference type="ARBA" id="ARBA00022989"/>
    </source>
</evidence>
<dbReference type="AlphaFoldDB" id="A0A1U9QTG5"/>
<dbReference type="Gene3D" id="1.10.3470.10">
    <property type="entry name" value="ABC transporter involved in vitamin B12 uptake, BtuC"/>
    <property type="match status" value="1"/>
</dbReference>
<dbReference type="PANTHER" id="PTHR30472">
    <property type="entry name" value="FERRIC ENTEROBACTIN TRANSPORT SYSTEM PERMEASE PROTEIN"/>
    <property type="match status" value="1"/>
</dbReference>
<keyword evidence="4" id="KW-1003">Cell membrane</keyword>
<dbReference type="GO" id="GO:0022857">
    <property type="term" value="F:transmembrane transporter activity"/>
    <property type="evidence" value="ECO:0007669"/>
    <property type="project" value="InterPro"/>
</dbReference>
<comment type="similarity">
    <text evidence="2">Belongs to the binding-protein-dependent transport system permease family. FecCD subfamily.</text>
</comment>
<keyword evidence="11" id="KW-1185">Reference proteome</keyword>
<keyword evidence="3" id="KW-0813">Transport</keyword>
<evidence type="ECO:0000313" key="10">
    <source>
        <dbReference type="EMBL" id="AQU67467.1"/>
    </source>
</evidence>
<evidence type="ECO:0000313" key="11">
    <source>
        <dbReference type="Proteomes" id="UP000189677"/>
    </source>
</evidence>
<feature type="transmembrane region" description="Helical" evidence="9">
    <location>
        <begin position="107"/>
        <end position="125"/>
    </location>
</feature>
<keyword evidence="5 9" id="KW-0812">Transmembrane</keyword>
<dbReference type="GO" id="GO:0005886">
    <property type="term" value="C:plasma membrane"/>
    <property type="evidence" value="ECO:0007669"/>
    <property type="project" value="UniProtKB-SubCell"/>
</dbReference>
<organism evidence="10 11">
    <name type="scientific">Streptomyces niveus</name>
    <name type="common">Streptomyces spheroides</name>
    <dbReference type="NCBI Taxonomy" id="193462"/>
    <lineage>
        <taxon>Bacteria</taxon>
        <taxon>Bacillati</taxon>
        <taxon>Actinomycetota</taxon>
        <taxon>Actinomycetes</taxon>
        <taxon>Kitasatosporales</taxon>
        <taxon>Streptomycetaceae</taxon>
        <taxon>Streptomyces</taxon>
    </lineage>
</organism>
<evidence type="ECO:0000256" key="5">
    <source>
        <dbReference type="ARBA" id="ARBA00022692"/>
    </source>
</evidence>
<gene>
    <name evidence="10" type="ORF">BBN63_15655</name>
</gene>
<dbReference type="InterPro" id="IPR037294">
    <property type="entry name" value="ABC_BtuC-like"/>
</dbReference>